<dbReference type="PANTHER" id="PTHR47737:SF1">
    <property type="entry name" value="GLYCINE BETAINE_PROLINE BETAINE TRANSPORT SYSTEM PERMEASE PROTEIN PROW"/>
    <property type="match status" value="1"/>
</dbReference>
<dbReference type="PROSITE" id="PS50928">
    <property type="entry name" value="ABC_TM1"/>
    <property type="match status" value="2"/>
</dbReference>
<evidence type="ECO:0000256" key="4">
    <source>
        <dbReference type="ARBA" id="ARBA00022692"/>
    </source>
</evidence>
<feature type="transmembrane region" description="Helical" evidence="7">
    <location>
        <begin position="469"/>
        <end position="492"/>
    </location>
</feature>
<evidence type="ECO:0000259" key="8">
    <source>
        <dbReference type="PROSITE" id="PS50928"/>
    </source>
</evidence>
<evidence type="ECO:0000256" key="5">
    <source>
        <dbReference type="ARBA" id="ARBA00022989"/>
    </source>
</evidence>
<keyword evidence="4 7" id="KW-0812">Transmembrane</keyword>
<organism evidence="9 10">
    <name type="scientific">Marinactinospora rubrisoli</name>
    <dbReference type="NCBI Taxonomy" id="2715399"/>
    <lineage>
        <taxon>Bacteria</taxon>
        <taxon>Bacillati</taxon>
        <taxon>Actinomycetota</taxon>
        <taxon>Actinomycetes</taxon>
        <taxon>Streptosporangiales</taxon>
        <taxon>Nocardiopsidaceae</taxon>
        <taxon>Marinactinospora</taxon>
    </lineage>
</organism>
<feature type="transmembrane region" description="Helical" evidence="7">
    <location>
        <begin position="624"/>
        <end position="641"/>
    </location>
</feature>
<dbReference type="Gene3D" id="1.10.3720.10">
    <property type="entry name" value="MetI-like"/>
    <property type="match status" value="2"/>
</dbReference>
<keyword evidence="3" id="KW-1003">Cell membrane</keyword>
<feature type="transmembrane region" description="Helical" evidence="7">
    <location>
        <begin position="312"/>
        <end position="330"/>
    </location>
</feature>
<dbReference type="CDD" id="cd06261">
    <property type="entry name" value="TM_PBP2"/>
    <property type="match status" value="2"/>
</dbReference>
<accession>A0ABW2KAR8</accession>
<evidence type="ECO:0000256" key="2">
    <source>
        <dbReference type="ARBA" id="ARBA00022448"/>
    </source>
</evidence>
<sequence>MTTAQPDVARGLPGTAGTVAGIARRLGRPVAALGVLAVLVVGYAALGGRFPFPDVYAALPTGYAWAEPAVLFDRGYAWIVANRNTSPLFLYGFNHLSVGLGSAVILVDQALTLLSWPGVTVLGTLAAWRAAGARVALLVLAAFAVFGLTGLWNEAMTTLALITTSVLLALLVGIPLGIAAGRSDRVDRLTRPVLDFMQIMPAFAYLMPMLLLFGIGNPAAAVATTVYAIPPAVRITAMAVRNVDAGAVEATTSLGSTPWQLLTKVRLPLARRTILLGVNQTIMLAVSMVVIASVIGAGGLGDAIYQALNKVNVGRAFEAGIAIVLMAIALDRVTAAAGNGGPTRRARSGPVIAVGALAAVGAVAGRLAGVSWLTEWPDALRVSIAGPVNALNEGVQALAGDATAALAAITLDLVLDPLRGLLTDSPWWLVVLAAAALGQVLGGVRTAAVSGVTVLLTGLLGVWEYSMDTLSQVIVAALVTVAAGFVIGVLAARSDRLAALLRPVLDAMQTLPPFVYLIPAVALFGIGRIPALAAAVVYALPPVVRLVNDGIRGCSPGAVEAAVSQGSSRWQLLTKVQLPLARSSLLLAVNQGIMMVLAMVVIGALVGAGALGYGVVFGMAQNQLGLGMTSGLAIVCLGLFLDRLTQSAVRR</sequence>
<protein>
    <submittedName>
        <fullName evidence="9">ABC transporter permease</fullName>
    </submittedName>
</protein>
<evidence type="ECO:0000313" key="10">
    <source>
        <dbReference type="Proteomes" id="UP001596540"/>
    </source>
</evidence>
<comment type="subcellular location">
    <subcellularLocation>
        <location evidence="7">Cell membrane</location>
        <topology evidence="7">Multi-pass membrane protein</topology>
    </subcellularLocation>
    <subcellularLocation>
        <location evidence="1">Membrane</location>
        <topology evidence="1">Multi-pass membrane protein</topology>
    </subcellularLocation>
</comment>
<evidence type="ECO:0000256" key="1">
    <source>
        <dbReference type="ARBA" id="ARBA00004141"/>
    </source>
</evidence>
<keyword evidence="6 7" id="KW-0472">Membrane</keyword>
<dbReference type="InterPro" id="IPR000515">
    <property type="entry name" value="MetI-like"/>
</dbReference>
<feature type="transmembrane region" description="Helical" evidence="7">
    <location>
        <begin position="202"/>
        <end position="229"/>
    </location>
</feature>
<evidence type="ECO:0000256" key="3">
    <source>
        <dbReference type="ARBA" id="ARBA00022475"/>
    </source>
</evidence>
<feature type="transmembrane region" description="Helical" evidence="7">
    <location>
        <begin position="274"/>
        <end position="300"/>
    </location>
</feature>
<comment type="similarity">
    <text evidence="7">Belongs to the binding-protein-dependent transport system permease family.</text>
</comment>
<feature type="transmembrane region" description="Helical" evidence="7">
    <location>
        <begin position="593"/>
        <end position="617"/>
    </location>
</feature>
<dbReference type="Proteomes" id="UP001596540">
    <property type="component" value="Unassembled WGS sequence"/>
</dbReference>
<feature type="domain" description="ABC transmembrane type-1" evidence="8">
    <location>
        <begin position="466"/>
        <end position="645"/>
    </location>
</feature>
<evidence type="ECO:0000313" key="9">
    <source>
        <dbReference type="EMBL" id="MFC7326299.1"/>
    </source>
</evidence>
<evidence type="ECO:0000256" key="7">
    <source>
        <dbReference type="RuleBase" id="RU363032"/>
    </source>
</evidence>
<dbReference type="InterPro" id="IPR035906">
    <property type="entry name" value="MetI-like_sf"/>
</dbReference>
<gene>
    <name evidence="9" type="ORF">ACFQRF_00980</name>
</gene>
<feature type="transmembrane region" description="Helical" evidence="7">
    <location>
        <begin position="127"/>
        <end position="152"/>
    </location>
</feature>
<dbReference type="RefSeq" id="WP_379868069.1">
    <property type="nucleotide sequence ID" value="NZ_JBHTBH010000001.1"/>
</dbReference>
<dbReference type="EMBL" id="JBHTBH010000001">
    <property type="protein sequence ID" value="MFC7326299.1"/>
    <property type="molecule type" value="Genomic_DNA"/>
</dbReference>
<comment type="caution">
    <text evidence="9">The sequence shown here is derived from an EMBL/GenBank/DDBJ whole genome shotgun (WGS) entry which is preliminary data.</text>
</comment>
<keyword evidence="2 7" id="KW-0813">Transport</keyword>
<reference evidence="10" key="1">
    <citation type="journal article" date="2019" name="Int. J. Syst. Evol. Microbiol.">
        <title>The Global Catalogue of Microorganisms (GCM) 10K type strain sequencing project: providing services to taxonomists for standard genome sequencing and annotation.</title>
        <authorList>
            <consortium name="The Broad Institute Genomics Platform"/>
            <consortium name="The Broad Institute Genome Sequencing Center for Infectious Disease"/>
            <person name="Wu L."/>
            <person name="Ma J."/>
        </authorList>
    </citation>
    <scope>NUCLEOTIDE SEQUENCE [LARGE SCALE GENOMIC DNA]</scope>
    <source>
        <strain evidence="10">CGMCC 4.7382</strain>
    </source>
</reference>
<dbReference type="SUPFAM" id="SSF161098">
    <property type="entry name" value="MetI-like"/>
    <property type="match status" value="2"/>
</dbReference>
<keyword evidence="10" id="KW-1185">Reference proteome</keyword>
<feature type="transmembrane region" description="Helical" evidence="7">
    <location>
        <begin position="30"/>
        <end position="50"/>
    </location>
</feature>
<dbReference type="Pfam" id="PF00528">
    <property type="entry name" value="BPD_transp_1"/>
    <property type="match status" value="2"/>
</dbReference>
<feature type="domain" description="ABC transmembrane type-1" evidence="8">
    <location>
        <begin position="155"/>
        <end position="334"/>
    </location>
</feature>
<keyword evidence="5 7" id="KW-1133">Transmembrane helix</keyword>
<name>A0ABW2KAR8_9ACTN</name>
<feature type="transmembrane region" description="Helical" evidence="7">
    <location>
        <begin position="159"/>
        <end position="182"/>
    </location>
</feature>
<feature type="transmembrane region" description="Helical" evidence="7">
    <location>
        <begin position="62"/>
        <end position="81"/>
    </location>
</feature>
<feature type="transmembrane region" description="Helical" evidence="7">
    <location>
        <begin position="88"/>
        <end position="107"/>
    </location>
</feature>
<feature type="transmembrane region" description="Helical" evidence="7">
    <location>
        <begin position="513"/>
        <end position="540"/>
    </location>
</feature>
<feature type="transmembrane region" description="Helical" evidence="7">
    <location>
        <begin position="351"/>
        <end position="374"/>
    </location>
</feature>
<proteinExistence type="inferred from homology"/>
<evidence type="ECO:0000256" key="6">
    <source>
        <dbReference type="ARBA" id="ARBA00023136"/>
    </source>
</evidence>
<dbReference type="PANTHER" id="PTHR47737">
    <property type="entry name" value="GLYCINE BETAINE/PROLINE BETAINE TRANSPORT SYSTEM PERMEASE PROTEIN PROW"/>
    <property type="match status" value="1"/>
</dbReference>